<dbReference type="Proteomes" id="UP000770717">
    <property type="component" value="Unassembled WGS sequence"/>
</dbReference>
<protein>
    <recommendedName>
        <fullName evidence="3">G protein-regulated inducer of neurite outgrowth C-terminal domain-containing protein</fullName>
    </recommendedName>
</protein>
<evidence type="ECO:0000256" key="1">
    <source>
        <dbReference type="ARBA" id="ARBA00002358"/>
    </source>
</evidence>
<evidence type="ECO:0000256" key="2">
    <source>
        <dbReference type="SAM" id="MobiDB-lite"/>
    </source>
</evidence>
<dbReference type="EMBL" id="WNTK01000004">
    <property type="protein sequence ID" value="KAG9485255.1"/>
    <property type="molecule type" value="Genomic_DNA"/>
</dbReference>
<accession>A0A8J6KB48</accession>
<dbReference type="InterPro" id="IPR026646">
    <property type="entry name" value="GPRIN2-like/GPRIN3"/>
</dbReference>
<dbReference type="InterPro" id="IPR032745">
    <property type="entry name" value="GRIN_C"/>
</dbReference>
<dbReference type="GO" id="GO:0005886">
    <property type="term" value="C:plasma membrane"/>
    <property type="evidence" value="ECO:0007669"/>
    <property type="project" value="TreeGrafter"/>
</dbReference>
<dbReference type="OrthoDB" id="10049175at2759"/>
<feature type="domain" description="G protein-regulated inducer of neurite outgrowth C-terminal" evidence="3">
    <location>
        <begin position="511"/>
        <end position="588"/>
    </location>
</feature>
<name>A0A8J6KB48_ELECQ</name>
<dbReference type="GO" id="GO:0031175">
    <property type="term" value="P:neuron projection development"/>
    <property type="evidence" value="ECO:0007669"/>
    <property type="project" value="TreeGrafter"/>
</dbReference>
<comment type="function">
    <text evidence="1">May be involved in neurite outgrowth.</text>
</comment>
<dbReference type="PANTHER" id="PTHR15718">
    <property type="entry name" value="G PROTEIN-REGULATED INDUCER OF NEURITE OUTGROWTH C-TERMINAL DOMAIN-CONTAINING PROTEIN"/>
    <property type="match status" value="1"/>
</dbReference>
<keyword evidence="5" id="KW-1185">Reference proteome</keyword>
<evidence type="ECO:0000259" key="3">
    <source>
        <dbReference type="Pfam" id="PF15235"/>
    </source>
</evidence>
<feature type="compositionally biased region" description="Polar residues" evidence="2">
    <location>
        <begin position="551"/>
        <end position="562"/>
    </location>
</feature>
<gene>
    <name evidence="4" type="ORF">GDO78_008373</name>
</gene>
<feature type="region of interest" description="Disordered" evidence="2">
    <location>
        <begin position="551"/>
        <end position="571"/>
    </location>
</feature>
<comment type="caution">
    <text evidence="4">The sequence shown here is derived from an EMBL/GenBank/DDBJ whole genome shotgun (WGS) entry which is preliminary data.</text>
</comment>
<organism evidence="4 5">
    <name type="scientific">Eleutherodactylus coqui</name>
    <name type="common">Puerto Rican coqui</name>
    <dbReference type="NCBI Taxonomy" id="57060"/>
    <lineage>
        <taxon>Eukaryota</taxon>
        <taxon>Metazoa</taxon>
        <taxon>Chordata</taxon>
        <taxon>Craniata</taxon>
        <taxon>Vertebrata</taxon>
        <taxon>Euteleostomi</taxon>
        <taxon>Amphibia</taxon>
        <taxon>Batrachia</taxon>
        <taxon>Anura</taxon>
        <taxon>Neobatrachia</taxon>
        <taxon>Hyloidea</taxon>
        <taxon>Eleutherodactylidae</taxon>
        <taxon>Eleutherodactylinae</taxon>
        <taxon>Eleutherodactylus</taxon>
        <taxon>Eleutherodactylus</taxon>
    </lineage>
</organism>
<proteinExistence type="predicted"/>
<evidence type="ECO:0000313" key="5">
    <source>
        <dbReference type="Proteomes" id="UP000770717"/>
    </source>
</evidence>
<reference evidence="4" key="1">
    <citation type="thesis" date="2020" institute="ProQuest LLC" country="789 East Eisenhower Parkway, Ann Arbor, MI, USA">
        <title>Comparative Genomics and Chromosome Evolution.</title>
        <authorList>
            <person name="Mudd A.B."/>
        </authorList>
    </citation>
    <scope>NUCLEOTIDE SEQUENCE</scope>
    <source>
        <strain evidence="4">HN-11 Male</strain>
        <tissue evidence="4">Kidney and liver</tissue>
    </source>
</reference>
<dbReference type="PANTHER" id="PTHR15718:SF5">
    <property type="entry name" value="G PROTEIN-REGULATED INDUCER OF NEURITE OUTGROWTH 2"/>
    <property type="match status" value="1"/>
</dbReference>
<evidence type="ECO:0000313" key="4">
    <source>
        <dbReference type="EMBL" id="KAG9485255.1"/>
    </source>
</evidence>
<dbReference type="Pfam" id="PF15235">
    <property type="entry name" value="GRIN_C"/>
    <property type="match status" value="1"/>
</dbReference>
<dbReference type="AlphaFoldDB" id="A0A8J6KB48"/>
<sequence>MASRNHSLSSPTCQETLHLFCQEKTNCGCHSLSKSSSALPSSGAGGPQKKQEIHKSLNSIVYVTKCNENSMFPRSNTSEWSSSNDCPPELNPVKSDCNHLSVGHVYERIHPKTHYRSAESSLAAAEQEVTQSFTRYNVSENISLLGHSETSVCKVDSVENLDLPGNIVQKSYSDYFCGRRTSVPHFVRGNNTTSATYSNLSASSSISGSGSDSGIVHSPSNVQNNLTDVFSDKDQNIPLSHLGSSTVQHNITVYTVPGAYQHGVLRQGHSGNGFPSNDYIYSQPHYNIPGVMSCDNISETKLSPPAMIIHNSCSVHCSKGYEPLLKVDDTIAAYCHSFPISSIQHSSGLVHSLGEPVLGHTLPQFYSQLPQPENLSFPKLVSSVSESGLDAKKLIRCGRLVFPQPPVSIGEINLLTAERSTSDLLLKTMETPLDVLDIPDANPKTKDSWTMTSTNYLSLDRKSSISCKDAEVQTVIIMESKAISTTPCIQSGSPSHFLSDVGLGIDLQGPQTPVRDVRYDDEGMTWEVYGASVDPEVLGLAIQKHLEIQIEQNTQPSEQSGEIEQPNKERRRSIRTVMQSLRQSNCCACTNATSE</sequence>